<keyword evidence="1" id="KW-0732">Signal</keyword>
<name>A0A0J8G684_CLOCY</name>
<dbReference type="GO" id="GO:0016020">
    <property type="term" value="C:membrane"/>
    <property type="evidence" value="ECO:0007669"/>
    <property type="project" value="InterPro"/>
</dbReference>
<dbReference type="STRING" id="1121307.CLCY_6c00070"/>
<dbReference type="PANTHER" id="PTHR35936:SF17">
    <property type="entry name" value="ARGININE-BINDING EXTRACELLULAR PROTEIN ARTP"/>
    <property type="match status" value="1"/>
</dbReference>
<evidence type="ECO:0000313" key="5">
    <source>
        <dbReference type="Proteomes" id="UP000036756"/>
    </source>
</evidence>
<organism evidence="4 5">
    <name type="scientific">Clostridium cylindrosporum DSM 605</name>
    <dbReference type="NCBI Taxonomy" id="1121307"/>
    <lineage>
        <taxon>Bacteria</taxon>
        <taxon>Bacillati</taxon>
        <taxon>Bacillota</taxon>
        <taxon>Clostridia</taxon>
        <taxon>Eubacteriales</taxon>
        <taxon>Clostridiaceae</taxon>
        <taxon>Clostridium</taxon>
    </lineage>
</organism>
<dbReference type="OrthoDB" id="9774451at2"/>
<reference evidence="4 5" key="1">
    <citation type="submission" date="2015-06" db="EMBL/GenBank/DDBJ databases">
        <title>Draft genome sequence of the purine-degrading Clostridium cylindrosporum HC-1 (DSM 605).</title>
        <authorList>
            <person name="Poehlein A."/>
            <person name="Schiel-Bengelsdorf B."/>
            <person name="Bengelsdorf F."/>
            <person name="Daniel R."/>
            <person name="Duerre P."/>
        </authorList>
    </citation>
    <scope>NUCLEOTIDE SEQUENCE [LARGE SCALE GENOMIC DNA]</scope>
    <source>
        <strain evidence="4 5">DSM 605</strain>
    </source>
</reference>
<protein>
    <submittedName>
        <fullName evidence="4">Amino acid ABC transporter substrate-binding protein, PAAT family</fullName>
    </submittedName>
</protein>
<dbReference type="GO" id="GO:0015276">
    <property type="term" value="F:ligand-gated monoatomic ion channel activity"/>
    <property type="evidence" value="ECO:0007669"/>
    <property type="project" value="InterPro"/>
</dbReference>
<feature type="domain" description="Ionotropic glutamate receptor C-terminal" evidence="3">
    <location>
        <begin position="47"/>
        <end position="269"/>
    </location>
</feature>
<dbReference type="InterPro" id="IPR001638">
    <property type="entry name" value="Solute-binding_3/MltF_N"/>
</dbReference>
<dbReference type="Gene3D" id="3.40.190.10">
    <property type="entry name" value="Periplasmic binding protein-like II"/>
    <property type="match status" value="2"/>
</dbReference>
<dbReference type="SMART" id="SM00079">
    <property type="entry name" value="PBPe"/>
    <property type="match status" value="1"/>
</dbReference>
<dbReference type="AlphaFoldDB" id="A0A0J8G684"/>
<dbReference type="PROSITE" id="PS51257">
    <property type="entry name" value="PROKAR_LIPOPROTEIN"/>
    <property type="match status" value="1"/>
</dbReference>
<feature type="domain" description="Solute-binding protein family 3/N-terminal" evidence="2">
    <location>
        <begin position="47"/>
        <end position="270"/>
    </location>
</feature>
<comment type="caution">
    <text evidence="4">The sequence shown here is derived from an EMBL/GenBank/DDBJ whole genome shotgun (WGS) entry which is preliminary data.</text>
</comment>
<dbReference type="SMART" id="SM00062">
    <property type="entry name" value="PBPb"/>
    <property type="match status" value="1"/>
</dbReference>
<dbReference type="SUPFAM" id="SSF53850">
    <property type="entry name" value="Periplasmic binding protein-like II"/>
    <property type="match status" value="1"/>
</dbReference>
<evidence type="ECO:0000259" key="3">
    <source>
        <dbReference type="SMART" id="SM00079"/>
    </source>
</evidence>
<dbReference type="EMBL" id="LFVU01000002">
    <property type="protein sequence ID" value="KMT23126.1"/>
    <property type="molecule type" value="Genomic_DNA"/>
</dbReference>
<dbReference type="InterPro" id="IPR001320">
    <property type="entry name" value="Iontro_rcpt_C"/>
</dbReference>
<gene>
    <name evidence="4" type="ORF">CLCY_6c00070</name>
</gene>
<sequence length="277" mass="30247">MVKGLLKKVTVGILSTVMIFSLVSCSNSKEAGQKPSGIVDKIKQSKKIILATNPEFPPFEFRTVKSGKSEVVGADIALAQEIAKDLGVKLEIKSMNFDGLLEALNAGNIDMVVAGMTPTDKRRQSVDFSELYYKDSPQTLLIRKENAGKIKSVNDLKGLTVGAQKGSIQEEIVKNEFKASKPKAVANIPNLIQELKNKNIDALVLEKVVAEQWIKKTGTDITMAPFEVGVNYSGIAVAIKKGNKDLVDSVNKTIARVEKENLMQKFIKDANALNEKK</sequence>
<evidence type="ECO:0000256" key="1">
    <source>
        <dbReference type="ARBA" id="ARBA00022729"/>
    </source>
</evidence>
<dbReference type="RefSeq" id="WP_048569214.1">
    <property type="nucleotide sequence ID" value="NZ_LFVU01000002.1"/>
</dbReference>
<keyword evidence="5" id="KW-1185">Reference proteome</keyword>
<dbReference type="Pfam" id="PF00497">
    <property type="entry name" value="SBP_bac_3"/>
    <property type="match status" value="1"/>
</dbReference>
<evidence type="ECO:0000259" key="2">
    <source>
        <dbReference type="SMART" id="SM00062"/>
    </source>
</evidence>
<dbReference type="PATRIC" id="fig|1121307.3.peg.2136"/>
<evidence type="ECO:0000313" key="4">
    <source>
        <dbReference type="EMBL" id="KMT23126.1"/>
    </source>
</evidence>
<dbReference type="PANTHER" id="PTHR35936">
    <property type="entry name" value="MEMBRANE-BOUND LYTIC MUREIN TRANSGLYCOSYLASE F"/>
    <property type="match status" value="1"/>
</dbReference>
<dbReference type="Proteomes" id="UP000036756">
    <property type="component" value="Unassembled WGS sequence"/>
</dbReference>
<proteinExistence type="predicted"/>
<accession>A0A0J8G684</accession>